<feature type="region of interest" description="Disordered" evidence="8">
    <location>
        <begin position="449"/>
        <end position="542"/>
    </location>
</feature>
<evidence type="ECO:0000256" key="1">
    <source>
        <dbReference type="ARBA" id="ARBA00004434"/>
    </source>
</evidence>
<dbReference type="GO" id="GO:1902600">
    <property type="term" value="P:proton transmembrane transport"/>
    <property type="evidence" value="ECO:0007669"/>
    <property type="project" value="EnsemblFungi"/>
</dbReference>
<evidence type="ECO:0000313" key="12">
    <source>
        <dbReference type="Proteomes" id="UP000590412"/>
    </source>
</evidence>
<dbReference type="InterPro" id="IPR044202">
    <property type="entry name" value="LETM1/MDM38-like"/>
</dbReference>
<feature type="compositionally biased region" description="Basic and acidic residues" evidence="8">
    <location>
        <begin position="115"/>
        <end position="127"/>
    </location>
</feature>
<keyword evidence="2 9" id="KW-0812">Transmembrane</keyword>
<evidence type="ECO:0000256" key="3">
    <source>
        <dbReference type="ARBA" id="ARBA00022792"/>
    </source>
</evidence>
<sequence>MSSSSILRKELTGYNVFLGRRILSQRGSQFARCGKTRYPLSPQLHGNSANWIRLQSTAPPPQTPPTKDHNLVTDQKKQAAFSKGESIAESDNAKEQQIDTQALEKLENSPTNELVQKEESKDKPKPTLWEKIKHEAQHYWSGTKLLGYEVKVSTKLLTKLIAGYGLSRREANQLQRTIVDVVRLVPFAVFVLIPFAELLLPVALKLFPNMLPSTYESKKDRQNKRNKLKKTRNAASEYIKQTMEQSGLKLSKKITDAERENFVQFFHAISLGKNPTREQLIQVARLFKNDQVLDNLSRHQLVAMCKYMSLRPFGTDSILRYQIRHRLLTIIKDDKAIDYEGVDSLSLPELQMACSQRGIKTSDVSPGRLREDLETWLDLRLRQKIPSTLLILSSAYTYGDNQSTDSYYDALLAVLSSIPDEVYNVAKLELSDDSKLKLNILKEQDELIEEENEREKGTVNKLKDDINLDEYEDTASEGVNYQQDKEEKELEDGLNKELENDDTKKEVHNKAVEDPSAPIRSENAKDEEIEKHDDEKVKKENK</sequence>
<feature type="compositionally biased region" description="Basic and acidic residues" evidence="8">
    <location>
        <begin position="483"/>
        <end position="513"/>
    </location>
</feature>
<evidence type="ECO:0000259" key="10">
    <source>
        <dbReference type="PROSITE" id="PS51758"/>
    </source>
</evidence>
<dbReference type="AlphaFoldDB" id="A0A8X7NPK3"/>
<dbReference type="EMBL" id="JABWAB010000003">
    <property type="protein sequence ID" value="KAF6057035.1"/>
    <property type="molecule type" value="Genomic_DNA"/>
</dbReference>
<evidence type="ECO:0000256" key="9">
    <source>
        <dbReference type="SAM" id="Phobius"/>
    </source>
</evidence>
<dbReference type="PANTHER" id="PTHR14009:SF1">
    <property type="entry name" value="MITOCHONDRIAL PROTON_CALCIUM EXCHANGER PROTEIN"/>
    <property type="match status" value="1"/>
</dbReference>
<evidence type="ECO:0000256" key="6">
    <source>
        <dbReference type="ARBA" id="ARBA00023136"/>
    </source>
</evidence>
<keyword evidence="5 7" id="KW-0496">Mitochondrion</keyword>
<organism evidence="11 12">
    <name type="scientific">Candida parapsilosis</name>
    <name type="common">Yeast</name>
    <dbReference type="NCBI Taxonomy" id="5480"/>
    <lineage>
        <taxon>Eukaryota</taxon>
        <taxon>Fungi</taxon>
        <taxon>Dikarya</taxon>
        <taxon>Ascomycota</taxon>
        <taxon>Saccharomycotina</taxon>
        <taxon>Pichiomycetes</taxon>
        <taxon>Debaryomycetaceae</taxon>
        <taxon>Candida/Lodderomyces clade</taxon>
        <taxon>Candida</taxon>
    </lineage>
</organism>
<dbReference type="Proteomes" id="UP000590412">
    <property type="component" value="Unassembled WGS sequence"/>
</dbReference>
<dbReference type="PROSITE" id="PS51758">
    <property type="entry name" value="LETM1_RBD"/>
    <property type="match status" value="1"/>
</dbReference>
<feature type="region of interest" description="Disordered" evidence="8">
    <location>
        <begin position="54"/>
        <end position="127"/>
    </location>
</feature>
<dbReference type="Pfam" id="PF07766">
    <property type="entry name" value="LETM1_RBD"/>
    <property type="match status" value="1"/>
</dbReference>
<keyword evidence="6 9" id="KW-0472">Membrane</keyword>
<protein>
    <submittedName>
        <fullName evidence="11">LETM1-like family protein</fullName>
    </submittedName>
</protein>
<dbReference type="PANTHER" id="PTHR14009">
    <property type="entry name" value="LEUCINE ZIPPER-EF-HAND CONTAINING TRANSMEMBRANE PROTEIN"/>
    <property type="match status" value="1"/>
</dbReference>
<feature type="compositionally biased region" description="Basic and acidic residues" evidence="8">
    <location>
        <begin position="522"/>
        <end position="542"/>
    </location>
</feature>
<evidence type="ECO:0000256" key="2">
    <source>
        <dbReference type="ARBA" id="ARBA00022692"/>
    </source>
</evidence>
<gene>
    <name evidence="11" type="ORF">FOB60_001590</name>
</gene>
<dbReference type="GO" id="GO:0006813">
    <property type="term" value="P:potassium ion transport"/>
    <property type="evidence" value="ECO:0007669"/>
    <property type="project" value="EnsemblFungi"/>
</dbReference>
<feature type="compositionally biased region" description="Basic and acidic residues" evidence="8">
    <location>
        <begin position="453"/>
        <end position="466"/>
    </location>
</feature>
<evidence type="ECO:0000313" key="11">
    <source>
        <dbReference type="EMBL" id="KAF6057035.1"/>
    </source>
</evidence>
<evidence type="ECO:0000256" key="4">
    <source>
        <dbReference type="ARBA" id="ARBA00022989"/>
    </source>
</evidence>
<accession>A0A8X7NPK3</accession>
<name>A0A8X7NPK3_CANPA</name>
<comment type="caution">
    <text evidence="11">The sequence shown here is derived from an EMBL/GenBank/DDBJ whole genome shotgun (WGS) entry which is preliminary data.</text>
</comment>
<comment type="subcellular location">
    <subcellularLocation>
        <location evidence="1">Mitochondrion inner membrane</location>
        <topology evidence="1">Single-pass membrane protein</topology>
    </subcellularLocation>
</comment>
<feature type="domain" description="Letm1 RBD" evidence="10">
    <location>
        <begin position="227"/>
        <end position="420"/>
    </location>
</feature>
<dbReference type="GO" id="GO:0070131">
    <property type="term" value="P:positive regulation of mitochondrial translation"/>
    <property type="evidence" value="ECO:0007669"/>
    <property type="project" value="EnsemblFungi"/>
</dbReference>
<keyword evidence="4 9" id="KW-1133">Transmembrane helix</keyword>
<evidence type="ECO:0000256" key="7">
    <source>
        <dbReference type="PROSITE-ProRule" id="PRU01094"/>
    </source>
</evidence>
<dbReference type="InterPro" id="IPR033122">
    <property type="entry name" value="LETM1-like_RBD"/>
</dbReference>
<feature type="compositionally biased region" description="Basic and acidic residues" evidence="8">
    <location>
        <begin position="66"/>
        <end position="77"/>
    </location>
</feature>
<dbReference type="GO" id="GO:0097177">
    <property type="term" value="F:mitochondrial ribosome binding"/>
    <property type="evidence" value="ECO:0007669"/>
    <property type="project" value="EnsemblFungi"/>
</dbReference>
<evidence type="ECO:0000256" key="5">
    <source>
        <dbReference type="ARBA" id="ARBA00023128"/>
    </source>
</evidence>
<reference evidence="11" key="1">
    <citation type="submission" date="2020-03" db="EMBL/GenBank/DDBJ databases">
        <title>FDA dAtabase for Regulatory Grade micrObial Sequences (FDA-ARGOS): Supporting development and validation of Infectious Disease Dx tests.</title>
        <authorList>
            <person name="Campos J."/>
            <person name="Goldberg B."/>
            <person name="Tallon L."/>
            <person name="Sadzewicz L."/>
            <person name="Vavikolanu K."/>
            <person name="Mehta A."/>
            <person name="Aluvathingal J."/>
            <person name="Nadendla S."/>
            <person name="Nandy P."/>
            <person name="Geyer C."/>
            <person name="Yan Y."/>
            <person name="Sichtig H."/>
        </authorList>
    </citation>
    <scope>NUCLEOTIDE SEQUENCE [LARGE SCALE GENOMIC DNA]</scope>
    <source>
        <strain evidence="11">FDAARGOS_652</strain>
    </source>
</reference>
<dbReference type="GO" id="GO:0032979">
    <property type="term" value="P:protein insertion into mitochondrial inner membrane from matrix"/>
    <property type="evidence" value="ECO:0007669"/>
    <property type="project" value="EnsemblFungi"/>
</dbReference>
<evidence type="ECO:0000256" key="8">
    <source>
        <dbReference type="SAM" id="MobiDB-lite"/>
    </source>
</evidence>
<feature type="transmembrane region" description="Helical" evidence="9">
    <location>
        <begin position="184"/>
        <end position="204"/>
    </location>
</feature>
<dbReference type="GO" id="GO:0030007">
    <property type="term" value="P:intracellular potassium ion homeostasis"/>
    <property type="evidence" value="ECO:0007669"/>
    <property type="project" value="EnsemblFungi"/>
</dbReference>
<proteinExistence type="predicted"/>
<dbReference type="GO" id="GO:0005743">
    <property type="term" value="C:mitochondrial inner membrane"/>
    <property type="evidence" value="ECO:0007669"/>
    <property type="project" value="UniProtKB-SubCell"/>
</dbReference>
<keyword evidence="3" id="KW-0999">Mitochondrion inner membrane</keyword>
<feature type="compositionally biased region" description="Basic and acidic residues" evidence="8">
    <location>
        <begin position="91"/>
        <end position="107"/>
    </location>
</feature>